<dbReference type="EMBL" id="JBHRXK010000001">
    <property type="protein sequence ID" value="MFC3549471.1"/>
    <property type="molecule type" value="Genomic_DNA"/>
</dbReference>
<protein>
    <submittedName>
        <fullName evidence="1">Uncharacterized protein</fullName>
    </submittedName>
</protein>
<organism evidence="1 2">
    <name type="scientific">Lysobacter cavernae</name>
    <dbReference type="NCBI Taxonomy" id="1685901"/>
    <lineage>
        <taxon>Bacteria</taxon>
        <taxon>Pseudomonadati</taxon>
        <taxon>Pseudomonadota</taxon>
        <taxon>Gammaproteobacteria</taxon>
        <taxon>Lysobacterales</taxon>
        <taxon>Lysobacteraceae</taxon>
        <taxon>Lysobacter</taxon>
    </lineage>
</organism>
<dbReference type="RefSeq" id="WP_386756706.1">
    <property type="nucleotide sequence ID" value="NZ_JBHRXK010000001.1"/>
</dbReference>
<reference evidence="2" key="1">
    <citation type="journal article" date="2019" name="Int. J. Syst. Evol. Microbiol.">
        <title>The Global Catalogue of Microorganisms (GCM) 10K type strain sequencing project: providing services to taxonomists for standard genome sequencing and annotation.</title>
        <authorList>
            <consortium name="The Broad Institute Genomics Platform"/>
            <consortium name="The Broad Institute Genome Sequencing Center for Infectious Disease"/>
            <person name="Wu L."/>
            <person name="Ma J."/>
        </authorList>
    </citation>
    <scope>NUCLEOTIDE SEQUENCE [LARGE SCALE GENOMIC DNA]</scope>
    <source>
        <strain evidence="2">KCTC 42875</strain>
    </source>
</reference>
<proteinExistence type="predicted"/>
<evidence type="ECO:0000313" key="1">
    <source>
        <dbReference type="EMBL" id="MFC3549471.1"/>
    </source>
</evidence>
<comment type="caution">
    <text evidence="1">The sequence shown here is derived from an EMBL/GenBank/DDBJ whole genome shotgun (WGS) entry which is preliminary data.</text>
</comment>
<sequence length="110" mass="12616">MPACDARYDVLFNDGSGMATGHTGRNSAVIDMEEERLPDDWGDPGRLICAHLVRYWSRHARSMTYDRTAGGRFALWVDGTPRRTIASRRYLRWHEPDFDPPVDSEYDDPA</sequence>
<keyword evidence="2" id="KW-1185">Reference proteome</keyword>
<dbReference type="Proteomes" id="UP001595740">
    <property type="component" value="Unassembled WGS sequence"/>
</dbReference>
<evidence type="ECO:0000313" key="2">
    <source>
        <dbReference type="Proteomes" id="UP001595740"/>
    </source>
</evidence>
<accession>A0ABV7RIK4</accession>
<name>A0ABV7RIK4_9GAMM</name>
<gene>
    <name evidence="1" type="ORF">ACFOLC_00405</name>
</gene>